<comment type="caution">
    <text evidence="2">The sequence shown here is derived from an EMBL/GenBank/DDBJ whole genome shotgun (WGS) entry which is preliminary data.</text>
</comment>
<sequence length="62" mass="6799">MTADNTPDQAETPEDATKRKFREALEAKKGRKGEDHLDAGTGPVHAHGPIETKRVFRRKSGG</sequence>
<accession>A0ABP7D7I9</accession>
<feature type="compositionally biased region" description="Basic and acidic residues" evidence="1">
    <location>
        <begin position="15"/>
        <end position="38"/>
    </location>
</feature>
<evidence type="ECO:0000256" key="1">
    <source>
        <dbReference type="SAM" id="MobiDB-lite"/>
    </source>
</evidence>
<dbReference type="InterPro" id="IPR035172">
    <property type="entry name" value="DUF5302"/>
</dbReference>
<feature type="region of interest" description="Disordered" evidence="1">
    <location>
        <begin position="1"/>
        <end position="62"/>
    </location>
</feature>
<reference evidence="3" key="1">
    <citation type="journal article" date="2019" name="Int. J. Syst. Evol. Microbiol.">
        <title>The Global Catalogue of Microorganisms (GCM) 10K type strain sequencing project: providing services to taxonomists for standard genome sequencing and annotation.</title>
        <authorList>
            <consortium name="The Broad Institute Genomics Platform"/>
            <consortium name="The Broad Institute Genome Sequencing Center for Infectious Disease"/>
            <person name="Wu L."/>
            <person name="Ma J."/>
        </authorList>
    </citation>
    <scope>NUCLEOTIDE SEQUENCE [LARGE SCALE GENOMIC DNA]</scope>
    <source>
        <strain evidence="3">JCM 16548</strain>
    </source>
</reference>
<protein>
    <submittedName>
        <fullName evidence="2">DUF5302 domain-containing protein</fullName>
    </submittedName>
</protein>
<organism evidence="2 3">
    <name type="scientific">Microlunatus aurantiacus</name>
    <dbReference type="NCBI Taxonomy" id="446786"/>
    <lineage>
        <taxon>Bacteria</taxon>
        <taxon>Bacillati</taxon>
        <taxon>Actinomycetota</taxon>
        <taxon>Actinomycetes</taxon>
        <taxon>Propionibacteriales</taxon>
        <taxon>Propionibacteriaceae</taxon>
        <taxon>Microlunatus</taxon>
    </lineage>
</organism>
<proteinExistence type="predicted"/>
<keyword evidence="3" id="KW-1185">Reference proteome</keyword>
<evidence type="ECO:0000313" key="2">
    <source>
        <dbReference type="EMBL" id="GAA3701947.1"/>
    </source>
</evidence>
<dbReference type="RefSeq" id="WP_344812041.1">
    <property type="nucleotide sequence ID" value="NZ_BAAAYX010000004.1"/>
</dbReference>
<dbReference type="Pfam" id="PF17227">
    <property type="entry name" value="DUF5302"/>
    <property type="match status" value="1"/>
</dbReference>
<dbReference type="EMBL" id="BAAAYX010000004">
    <property type="protein sequence ID" value="GAA3701947.1"/>
    <property type="molecule type" value="Genomic_DNA"/>
</dbReference>
<gene>
    <name evidence="2" type="ORF">GCM10022204_18560</name>
</gene>
<dbReference type="Proteomes" id="UP001500051">
    <property type="component" value="Unassembled WGS sequence"/>
</dbReference>
<evidence type="ECO:0000313" key="3">
    <source>
        <dbReference type="Proteomes" id="UP001500051"/>
    </source>
</evidence>
<name>A0ABP7D7I9_9ACTN</name>